<keyword evidence="2" id="KW-1185">Reference proteome</keyword>
<name>A0A5B8VJE7_9BACT</name>
<accession>A0A5B8VJE7</accession>
<evidence type="ECO:0000313" key="2">
    <source>
        <dbReference type="Proteomes" id="UP000321291"/>
    </source>
</evidence>
<gene>
    <name evidence="1" type="ORF">FSB73_08370</name>
</gene>
<dbReference type="Gene3D" id="3.20.20.80">
    <property type="entry name" value="Glycosidases"/>
    <property type="match status" value="1"/>
</dbReference>
<organism evidence="1 2">
    <name type="scientific">Arachidicoccus ginsenosidivorans</name>
    <dbReference type="NCBI Taxonomy" id="496057"/>
    <lineage>
        <taxon>Bacteria</taxon>
        <taxon>Pseudomonadati</taxon>
        <taxon>Bacteroidota</taxon>
        <taxon>Chitinophagia</taxon>
        <taxon>Chitinophagales</taxon>
        <taxon>Chitinophagaceae</taxon>
        <taxon>Arachidicoccus</taxon>
    </lineage>
</organism>
<dbReference type="PANTHER" id="PTHR43863">
    <property type="entry name" value="HYDROLASE, PUTATIVE (AFU_ORTHOLOGUE AFUA_1G03140)-RELATED"/>
    <property type="match status" value="1"/>
</dbReference>
<sequence length="44" mass="5065">MMTGQNIDSLIGGYRSLTGKAPIMPKWAYGFWQSKEHYNSQKRS</sequence>
<dbReference type="KEGG" id="agi:FSB73_08370"/>
<protein>
    <submittedName>
        <fullName evidence="1">Uncharacterized protein</fullName>
    </submittedName>
</protein>
<dbReference type="PANTHER" id="PTHR43863:SF2">
    <property type="entry name" value="MALTASE-GLUCOAMYLASE"/>
    <property type="match status" value="1"/>
</dbReference>
<proteinExistence type="predicted"/>
<dbReference type="OrthoDB" id="176168at2"/>
<dbReference type="Proteomes" id="UP000321291">
    <property type="component" value="Chromosome"/>
</dbReference>
<dbReference type="EMBL" id="CP042434">
    <property type="protein sequence ID" value="QEC71674.1"/>
    <property type="molecule type" value="Genomic_DNA"/>
</dbReference>
<dbReference type="AlphaFoldDB" id="A0A5B8VJE7"/>
<dbReference type="InterPro" id="IPR051816">
    <property type="entry name" value="Glycosyl_Hydrolase_31"/>
</dbReference>
<reference evidence="1 2" key="1">
    <citation type="journal article" date="2017" name="Int. J. Syst. Evol. Microbiol.">
        <title>Arachidicoccus ginsenosidivorans sp. nov., with ginsenoside-converting activity isolated from ginseng cultivating soil.</title>
        <authorList>
            <person name="Siddiqi M.Z."/>
            <person name="Aslam Z."/>
            <person name="Im W.T."/>
        </authorList>
    </citation>
    <scope>NUCLEOTIDE SEQUENCE [LARGE SCALE GENOMIC DNA]</scope>
    <source>
        <strain evidence="1 2">Gsoil 809</strain>
    </source>
</reference>
<evidence type="ECO:0000313" key="1">
    <source>
        <dbReference type="EMBL" id="QEC71674.1"/>
    </source>
</evidence>